<sequence>MPLILRPGRRAPDAPAGGTCAIRLATRHARQPLPDMLFAIGKLILHPRRTRPIR</sequence>
<accession>A0A248LL02</accession>
<reference evidence="2" key="1">
    <citation type="submission" date="2017-06" db="EMBL/GenBank/DDBJ databases">
        <title>Whole genome sequence of Laribacter hongkongensis LHGZ1.</title>
        <authorList>
            <person name="Chen D."/>
            <person name="Wu H."/>
            <person name="Chen J."/>
        </authorList>
    </citation>
    <scope>NUCLEOTIDE SEQUENCE [LARGE SCALE GENOMIC DNA]</scope>
    <source>
        <strain evidence="2">LHGZ1</strain>
    </source>
</reference>
<gene>
    <name evidence="1" type="ORF">LHGZ1_2587</name>
</gene>
<protein>
    <submittedName>
        <fullName evidence="1">Uncharacterized protein</fullName>
    </submittedName>
</protein>
<name>A0A248LL02_9NEIS</name>
<dbReference type="AlphaFoldDB" id="A0A248LL02"/>
<organism evidence="1 2">
    <name type="scientific">Laribacter hongkongensis</name>
    <dbReference type="NCBI Taxonomy" id="168471"/>
    <lineage>
        <taxon>Bacteria</taxon>
        <taxon>Pseudomonadati</taxon>
        <taxon>Pseudomonadota</taxon>
        <taxon>Betaproteobacteria</taxon>
        <taxon>Neisseriales</taxon>
        <taxon>Aquaspirillaceae</taxon>
        <taxon>Laribacter</taxon>
    </lineage>
</organism>
<dbReference type="Proteomes" id="UP000197424">
    <property type="component" value="Chromosome"/>
</dbReference>
<dbReference type="EMBL" id="CP022115">
    <property type="protein sequence ID" value="ASJ25418.1"/>
    <property type="molecule type" value="Genomic_DNA"/>
</dbReference>
<evidence type="ECO:0000313" key="2">
    <source>
        <dbReference type="Proteomes" id="UP000197424"/>
    </source>
</evidence>
<evidence type="ECO:0000313" key="1">
    <source>
        <dbReference type="EMBL" id="ASJ25418.1"/>
    </source>
</evidence>
<proteinExistence type="predicted"/>